<dbReference type="PANTHER" id="PTHR23159:SF31">
    <property type="entry name" value="CENTROSOME-ASSOCIATED PROTEIN CEP250 ISOFORM X1"/>
    <property type="match status" value="1"/>
</dbReference>
<evidence type="ECO:0000313" key="4">
    <source>
        <dbReference type="EMBL" id="KAJ2800741.1"/>
    </source>
</evidence>
<feature type="compositionally biased region" description="Low complexity" evidence="2">
    <location>
        <begin position="364"/>
        <end position="374"/>
    </location>
</feature>
<evidence type="ECO:0000256" key="2">
    <source>
        <dbReference type="SAM" id="MobiDB-lite"/>
    </source>
</evidence>
<feature type="coiled-coil region" evidence="1">
    <location>
        <begin position="580"/>
        <end position="614"/>
    </location>
</feature>
<feature type="region of interest" description="Disordered" evidence="2">
    <location>
        <begin position="57"/>
        <end position="207"/>
    </location>
</feature>
<keyword evidence="1" id="KW-0175">Coiled coil</keyword>
<reference evidence="4" key="1">
    <citation type="submission" date="2022-07" db="EMBL/GenBank/DDBJ databases">
        <title>Phylogenomic reconstructions and comparative analyses of Kickxellomycotina fungi.</title>
        <authorList>
            <person name="Reynolds N.K."/>
            <person name="Stajich J.E."/>
            <person name="Barry K."/>
            <person name="Grigoriev I.V."/>
            <person name="Crous P."/>
            <person name="Smith M.E."/>
        </authorList>
    </citation>
    <scope>NUCLEOTIDE SEQUENCE</scope>
    <source>
        <strain evidence="4">NRRL 1565</strain>
    </source>
</reference>
<dbReference type="AlphaFoldDB" id="A0A9W8HZJ4"/>
<dbReference type="PROSITE" id="PS50245">
    <property type="entry name" value="CAP_GLY_2"/>
    <property type="match status" value="1"/>
</dbReference>
<feature type="compositionally biased region" description="Polar residues" evidence="2">
    <location>
        <begin position="111"/>
        <end position="124"/>
    </location>
</feature>
<dbReference type="InterPro" id="IPR036859">
    <property type="entry name" value="CAP-Gly_dom_sf"/>
</dbReference>
<feature type="region of interest" description="Disordered" evidence="2">
    <location>
        <begin position="456"/>
        <end position="516"/>
    </location>
</feature>
<feature type="compositionally biased region" description="Polar residues" evidence="2">
    <location>
        <begin position="381"/>
        <end position="398"/>
    </location>
</feature>
<feature type="coiled-coil region" evidence="1">
    <location>
        <begin position="642"/>
        <end position="690"/>
    </location>
</feature>
<proteinExistence type="predicted"/>
<evidence type="ECO:0000259" key="3">
    <source>
        <dbReference type="PROSITE" id="PS50245"/>
    </source>
</evidence>
<keyword evidence="5" id="KW-1185">Reference proteome</keyword>
<dbReference type="InterPro" id="IPR000938">
    <property type="entry name" value="CAP-Gly_domain"/>
</dbReference>
<feature type="region of interest" description="Disordered" evidence="2">
    <location>
        <begin position="1"/>
        <end position="41"/>
    </location>
</feature>
<feature type="coiled-coil region" evidence="1">
    <location>
        <begin position="840"/>
        <end position="949"/>
    </location>
</feature>
<sequence>MSKLPRGPATTTTTAGSIRPPSSGVTLPHGLGGKGFLDQQPALPSFTQRIPHGARRATLTTATFMPPTDGSTAIARSSESSLPQQLGRAGSSPSPSTSTSSRMSPTPRTSLQRTPKDSASTISKMPSEPAIDSQPPRSEHGLGSYTPSHINSRGGSMLQRPSRGTPHARPGAAQSQVPPSSHTSAVAQPSSTDDGGRPPRSGSALGLRCGTPVFIPAQGLRGTLRYLGPIEGKQGVWAGIALDDIGMGKNDGTVAGKAYFSCPQNSGIFVAPSKVESRSQKQPQRSPIAHSGTVPTISTVLTSASGDKAQLEGRRLGIGSRSGRLSAVGATVNQTHTRQRSRTRNVSDTLAHAGSPPPVPSPAPAGSSIASPASTRRKTLTRTGSATTAGAVSEQYTGRQPHPRPPPATVSRGSNRPRPISTTGSVASNRTSSPSLSRPSSRTLAPASVDLSALVASPSKSQATARPRIGSGPISNDSMSASALPARRRPTHLAPTHVPGVASRPTPDPTLDTKTGLAMDSAGRLKLRIDMLEAENRVLRLKNEQDKAHLTASQMLAKDLGPASSSARVVATHVSPDASMQQLSDARDTLERERKAGREKIEQLEAEIAKLKAGSREAFPDTTSSPYHDATADKDASIADLRDKLQRSVEAHSAELKAANDARVEASDRLARTIENAEAMQDELRAKASEISILNTRLEKMSSELSRAVQTHIGPGMDREQQQVKLSSEDLERQLELENRIGKLQREIAESEEQRREMATRVEAGRADLSAAEGRAADLEHRLEAAEKTAAEYASSCALMPQIQSHLSQMVEDMRGAAGDMGDSYSVSARADSTEAGTANSQLQAELVEEARRLVALLIERVASAEQPTAASNEPTVGQSHDQQARIQELESENARLSEDRDRLILFESSVNDYLLKVESECNRLVADIEQLHAENQKLREELSAASLQNSTVSLDIGAVDMLLTEDQASNDAGEEARAGSKDMSGVDGDAAGTQHQKHAQEVADLRRRLQDLEERKNSEIRKLQDEIATLEHMVEDKVFGDSELSDTVASLNEKVAQLQRELQRERASSAGNIAGSEPETNKAVPDIVNSVSEVGNSASDDVVFCDICDSNTHSIVDCPEIAIDASRPYCDNCESFVGHWTDECPHGDEMF</sequence>
<dbReference type="SMART" id="SM01052">
    <property type="entry name" value="CAP_GLY"/>
    <property type="match status" value="1"/>
</dbReference>
<dbReference type="Proteomes" id="UP001140094">
    <property type="component" value="Unassembled WGS sequence"/>
</dbReference>
<feature type="domain" description="CAP-Gly" evidence="3">
    <location>
        <begin position="228"/>
        <end position="271"/>
    </location>
</feature>
<evidence type="ECO:0000256" key="1">
    <source>
        <dbReference type="SAM" id="Coils"/>
    </source>
</evidence>
<name>A0A9W8HZJ4_9FUNG</name>
<dbReference type="EMBL" id="JANBUO010000931">
    <property type="protein sequence ID" value="KAJ2800741.1"/>
    <property type="molecule type" value="Genomic_DNA"/>
</dbReference>
<evidence type="ECO:0000313" key="5">
    <source>
        <dbReference type="Proteomes" id="UP001140094"/>
    </source>
</evidence>
<feature type="region of interest" description="Disordered" evidence="2">
    <location>
        <begin position="317"/>
        <end position="444"/>
    </location>
</feature>
<dbReference type="OrthoDB" id="2130750at2759"/>
<feature type="compositionally biased region" description="Polar residues" evidence="2">
    <location>
        <begin position="145"/>
        <end position="154"/>
    </location>
</feature>
<dbReference type="PROSITE" id="PS00845">
    <property type="entry name" value="CAP_GLY_1"/>
    <property type="match status" value="1"/>
</dbReference>
<protein>
    <recommendedName>
        <fullName evidence="3">CAP-Gly domain-containing protein</fullName>
    </recommendedName>
</protein>
<feature type="coiled-coil region" evidence="1">
    <location>
        <begin position="734"/>
        <end position="796"/>
    </location>
</feature>
<feature type="compositionally biased region" description="Low complexity" evidence="2">
    <location>
        <begin position="317"/>
        <end position="326"/>
    </location>
</feature>
<feature type="compositionally biased region" description="Polar residues" evidence="2">
    <location>
        <begin position="173"/>
        <end position="193"/>
    </location>
</feature>
<dbReference type="Pfam" id="PF01302">
    <property type="entry name" value="CAP_GLY"/>
    <property type="match status" value="1"/>
</dbReference>
<comment type="caution">
    <text evidence="4">The sequence shown here is derived from an EMBL/GenBank/DDBJ whole genome shotgun (WGS) entry which is preliminary data.</text>
</comment>
<feature type="compositionally biased region" description="Low complexity" evidence="2">
    <location>
        <begin position="431"/>
        <end position="444"/>
    </location>
</feature>
<feature type="compositionally biased region" description="Polar residues" evidence="2">
    <location>
        <begin position="58"/>
        <end position="84"/>
    </location>
</feature>
<gene>
    <name evidence="4" type="ORF">H4R20_003947</name>
</gene>
<feature type="compositionally biased region" description="Polar residues" evidence="2">
    <location>
        <begin position="420"/>
        <end position="430"/>
    </location>
</feature>
<accession>A0A9W8HZJ4</accession>
<dbReference type="Gene3D" id="2.30.30.190">
    <property type="entry name" value="CAP Gly-rich-like domain"/>
    <property type="match status" value="1"/>
</dbReference>
<feature type="region of interest" description="Disordered" evidence="2">
    <location>
        <begin position="970"/>
        <end position="1001"/>
    </location>
</feature>
<dbReference type="SUPFAM" id="SSF74924">
    <property type="entry name" value="Cap-Gly domain"/>
    <property type="match status" value="1"/>
</dbReference>
<feature type="compositionally biased region" description="Low complexity" evidence="2">
    <location>
        <begin position="91"/>
        <end position="110"/>
    </location>
</feature>
<dbReference type="PANTHER" id="PTHR23159">
    <property type="entry name" value="CENTROSOMAL PROTEIN 2"/>
    <property type="match status" value="1"/>
</dbReference>
<organism evidence="4 5">
    <name type="scientific">Coemansia guatemalensis</name>
    <dbReference type="NCBI Taxonomy" id="2761395"/>
    <lineage>
        <taxon>Eukaryota</taxon>
        <taxon>Fungi</taxon>
        <taxon>Fungi incertae sedis</taxon>
        <taxon>Zoopagomycota</taxon>
        <taxon>Kickxellomycotina</taxon>
        <taxon>Kickxellomycetes</taxon>
        <taxon>Kickxellales</taxon>
        <taxon>Kickxellaceae</taxon>
        <taxon>Coemansia</taxon>
    </lineage>
</organism>